<feature type="region of interest" description="Disordered" evidence="1">
    <location>
        <begin position="266"/>
        <end position="306"/>
    </location>
</feature>
<organism evidence="5 6">
    <name type="scientific">Faecalicoccus pleomorphus</name>
    <dbReference type="NCBI Taxonomy" id="1323"/>
    <lineage>
        <taxon>Bacteria</taxon>
        <taxon>Bacillati</taxon>
        <taxon>Bacillota</taxon>
        <taxon>Erysipelotrichia</taxon>
        <taxon>Erysipelotrichales</taxon>
        <taxon>Erysipelotrichaceae</taxon>
        <taxon>Faecalicoccus</taxon>
    </lineage>
</organism>
<feature type="transmembrane region" description="Helical" evidence="2">
    <location>
        <begin position="309"/>
        <end position="329"/>
    </location>
</feature>
<dbReference type="EMBL" id="UHFX01000003">
    <property type="protein sequence ID" value="SUO04983.1"/>
    <property type="molecule type" value="Genomic_DNA"/>
</dbReference>
<gene>
    <name evidence="5" type="ORF">NCTC11087_01916</name>
</gene>
<evidence type="ECO:0000313" key="6">
    <source>
        <dbReference type="Proteomes" id="UP000255523"/>
    </source>
</evidence>
<feature type="chain" id="PRO_5016574010" description="Bacterial repeat domain-containing protein" evidence="3">
    <location>
        <begin position="29"/>
        <end position="333"/>
    </location>
</feature>
<reference evidence="5 6" key="1">
    <citation type="submission" date="2018-06" db="EMBL/GenBank/DDBJ databases">
        <authorList>
            <consortium name="Pathogen Informatics"/>
            <person name="Doyle S."/>
        </authorList>
    </citation>
    <scope>NUCLEOTIDE SEQUENCE [LARGE SCALE GENOMIC DNA]</scope>
    <source>
        <strain evidence="5 6">NCTC11087</strain>
    </source>
</reference>
<proteinExistence type="predicted"/>
<evidence type="ECO:0000256" key="3">
    <source>
        <dbReference type="SAM" id="SignalP"/>
    </source>
</evidence>
<dbReference type="OrthoDB" id="9802773at2"/>
<evidence type="ECO:0000259" key="4">
    <source>
        <dbReference type="Pfam" id="PF18998"/>
    </source>
</evidence>
<keyword evidence="3" id="KW-0732">Signal</keyword>
<keyword evidence="6" id="KW-1185">Reference proteome</keyword>
<dbReference type="Pfam" id="PF18998">
    <property type="entry name" value="Flg_new_2"/>
    <property type="match status" value="1"/>
</dbReference>
<dbReference type="Proteomes" id="UP000255523">
    <property type="component" value="Unassembled WGS sequence"/>
</dbReference>
<name>A0A380LP06_9FIRM</name>
<feature type="compositionally biased region" description="Basic and acidic residues" evidence="1">
    <location>
        <begin position="266"/>
        <end position="282"/>
    </location>
</feature>
<sequence>MKRTKKALAASMALGVTLTMGATTTILAQEETTVTAAPEAYSYGNYVTSDKTTYEVGETITVTCNYPWHWDGINHHCFIGDQSMNNYNSKFSTVASNAGSMTIRCTEGIFGGITVGSIDVTVNANQINYVATQGGSVSVPSETLTSMDQNPTGSIATPNEGYYFVNWTDANREVVSTDPGFVPQSRFSNTYTANFAELKTASLTVNYVNGEEVVTTKTYTSEAGIPGQEAAFDISLEIPEGYVSVTGIDTIHTTVAYGTSSVVEVEIEKEKSPEKPVEDKPQEPTTPAQTEQSKEETKKADGTNTSANLSIVGALGSMSVALVGMIVLLKKRK</sequence>
<dbReference type="RefSeq" id="WP_022789588.1">
    <property type="nucleotide sequence ID" value="NZ_UHFX01000003.1"/>
</dbReference>
<protein>
    <recommendedName>
        <fullName evidence="4">Bacterial repeat domain-containing protein</fullName>
    </recommendedName>
</protein>
<feature type="compositionally biased region" description="Basic and acidic residues" evidence="1">
    <location>
        <begin position="292"/>
        <end position="301"/>
    </location>
</feature>
<dbReference type="GeneID" id="77462852"/>
<evidence type="ECO:0000256" key="2">
    <source>
        <dbReference type="SAM" id="Phobius"/>
    </source>
</evidence>
<feature type="domain" description="Bacterial repeat" evidence="4">
    <location>
        <begin position="127"/>
        <end position="196"/>
    </location>
</feature>
<accession>A0A380LP06</accession>
<evidence type="ECO:0000256" key="1">
    <source>
        <dbReference type="SAM" id="MobiDB-lite"/>
    </source>
</evidence>
<dbReference type="AlphaFoldDB" id="A0A380LP06"/>
<keyword evidence="2" id="KW-1133">Transmembrane helix</keyword>
<feature type="signal peptide" evidence="3">
    <location>
        <begin position="1"/>
        <end position="28"/>
    </location>
</feature>
<dbReference type="InterPro" id="IPR044060">
    <property type="entry name" value="Bacterial_rp_domain"/>
</dbReference>
<evidence type="ECO:0000313" key="5">
    <source>
        <dbReference type="EMBL" id="SUO04983.1"/>
    </source>
</evidence>
<keyword evidence="2" id="KW-0812">Transmembrane</keyword>
<keyword evidence="2" id="KW-0472">Membrane</keyword>